<keyword evidence="4 5" id="KW-0472">Membrane</keyword>
<feature type="transmembrane region" description="Helical" evidence="5">
    <location>
        <begin position="65"/>
        <end position="85"/>
    </location>
</feature>
<protein>
    <submittedName>
        <fullName evidence="7">Uncharacterized membrane protein</fullName>
    </submittedName>
</protein>
<evidence type="ECO:0000256" key="4">
    <source>
        <dbReference type="ARBA" id="ARBA00023136"/>
    </source>
</evidence>
<evidence type="ECO:0000313" key="8">
    <source>
        <dbReference type="Proteomes" id="UP000183038"/>
    </source>
</evidence>
<feature type="transmembrane region" description="Helical" evidence="5">
    <location>
        <begin position="97"/>
        <end position="114"/>
    </location>
</feature>
<keyword evidence="3 5" id="KW-1133">Transmembrane helix</keyword>
<proteinExistence type="predicted"/>
<dbReference type="PANTHER" id="PTHR36974">
    <property type="entry name" value="MEMBRANE PROTEIN-RELATED"/>
    <property type="match status" value="1"/>
</dbReference>
<dbReference type="PANTHER" id="PTHR36974:SF1">
    <property type="entry name" value="DOXX FAMILY MEMBRANE PROTEIN"/>
    <property type="match status" value="1"/>
</dbReference>
<evidence type="ECO:0000256" key="2">
    <source>
        <dbReference type="ARBA" id="ARBA00022692"/>
    </source>
</evidence>
<sequence length="119" mass="13777">MTYPWHLYVMGTIYIIAGTLHFIKPKVYLRIMPRYLPFHKALVLLSGIAEIILGLGLFFKETKDLAIYGIIAMLAVFLLVHFYMLSSEKASAGFPKWALLLRLPIQFALMYWAFTYLKV</sequence>
<dbReference type="AlphaFoldDB" id="A0A1H4J5Z8"/>
<evidence type="ECO:0000313" key="7">
    <source>
        <dbReference type="EMBL" id="SEB41740.1"/>
    </source>
</evidence>
<dbReference type="GO" id="GO:0016020">
    <property type="term" value="C:membrane"/>
    <property type="evidence" value="ECO:0007669"/>
    <property type="project" value="UniProtKB-SubCell"/>
</dbReference>
<feature type="transmembrane region" description="Helical" evidence="5">
    <location>
        <begin position="35"/>
        <end position="59"/>
    </location>
</feature>
<dbReference type="EMBL" id="FNTB01000001">
    <property type="protein sequence ID" value="SEB41740.1"/>
    <property type="molecule type" value="Genomic_DNA"/>
</dbReference>
<organism evidence="7 8">
    <name type="scientific">Maribacter dokdonensis</name>
    <dbReference type="NCBI Taxonomy" id="320912"/>
    <lineage>
        <taxon>Bacteria</taxon>
        <taxon>Pseudomonadati</taxon>
        <taxon>Bacteroidota</taxon>
        <taxon>Flavobacteriia</taxon>
        <taxon>Flavobacteriales</taxon>
        <taxon>Flavobacteriaceae</taxon>
        <taxon>Maribacter</taxon>
    </lineage>
</organism>
<dbReference type="InterPro" id="IPR009908">
    <property type="entry name" value="Methylamine_util_MauE"/>
</dbReference>
<evidence type="ECO:0000256" key="1">
    <source>
        <dbReference type="ARBA" id="ARBA00004141"/>
    </source>
</evidence>
<dbReference type="RefSeq" id="WP_074669739.1">
    <property type="nucleotide sequence ID" value="NZ_FNTB01000001.1"/>
</dbReference>
<comment type="subcellular location">
    <subcellularLocation>
        <location evidence="1">Membrane</location>
        <topology evidence="1">Multi-pass membrane protein</topology>
    </subcellularLocation>
</comment>
<evidence type="ECO:0000256" key="5">
    <source>
        <dbReference type="SAM" id="Phobius"/>
    </source>
</evidence>
<feature type="domain" description="Methylamine utilisation protein MauE" evidence="6">
    <location>
        <begin position="8"/>
        <end position="89"/>
    </location>
</feature>
<dbReference type="Proteomes" id="UP000183038">
    <property type="component" value="Unassembled WGS sequence"/>
</dbReference>
<keyword evidence="2 5" id="KW-0812">Transmembrane</keyword>
<name>A0A1H4J5Z8_9FLAO</name>
<dbReference type="Pfam" id="PF07291">
    <property type="entry name" value="MauE"/>
    <property type="match status" value="1"/>
</dbReference>
<dbReference type="OrthoDB" id="327939at2"/>
<dbReference type="GO" id="GO:0030416">
    <property type="term" value="P:methylamine metabolic process"/>
    <property type="evidence" value="ECO:0007669"/>
    <property type="project" value="InterPro"/>
</dbReference>
<gene>
    <name evidence="7" type="ORF">SAMN05192540_0158</name>
</gene>
<reference evidence="7 8" key="1">
    <citation type="submission" date="2016-10" db="EMBL/GenBank/DDBJ databases">
        <authorList>
            <person name="de Groot N.N."/>
        </authorList>
    </citation>
    <scope>NUCLEOTIDE SEQUENCE [LARGE SCALE GENOMIC DNA]</scope>
    <source>
        <strain evidence="7 8">MAR_2009_71</strain>
    </source>
</reference>
<feature type="transmembrane region" description="Helical" evidence="5">
    <location>
        <begin position="6"/>
        <end position="23"/>
    </location>
</feature>
<evidence type="ECO:0000256" key="3">
    <source>
        <dbReference type="ARBA" id="ARBA00022989"/>
    </source>
</evidence>
<accession>A0A1H4J5Z8</accession>
<evidence type="ECO:0000259" key="6">
    <source>
        <dbReference type="Pfam" id="PF07291"/>
    </source>
</evidence>